<gene>
    <name evidence="4" type="ORF">CRM22_003370</name>
</gene>
<dbReference type="OrthoDB" id="6083863at2759"/>
<dbReference type="InterPro" id="IPR050975">
    <property type="entry name" value="Sleep_regulator"/>
</dbReference>
<keyword evidence="1 3" id="KW-0732">Signal</keyword>
<dbReference type="PANTHER" id="PTHR33562:SF2">
    <property type="entry name" value="PROTEIN QUIVER"/>
    <property type="match status" value="1"/>
</dbReference>
<accession>A0A4S2M1K0</accession>
<proteinExistence type="predicted"/>
<dbReference type="PANTHER" id="PTHR33562">
    <property type="entry name" value="ATILLA, ISOFORM B-RELATED-RELATED"/>
    <property type="match status" value="1"/>
</dbReference>
<feature type="chain" id="PRO_5020359241" description="Protein quiver" evidence="3">
    <location>
        <begin position="29"/>
        <end position="169"/>
    </location>
</feature>
<keyword evidence="2" id="KW-0325">Glycoprotein</keyword>
<dbReference type="GO" id="GO:0030431">
    <property type="term" value="P:sleep"/>
    <property type="evidence" value="ECO:0007669"/>
    <property type="project" value="InterPro"/>
</dbReference>
<comment type="caution">
    <text evidence="4">The sequence shown here is derived from an EMBL/GenBank/DDBJ whole genome shotgun (WGS) entry which is preliminary data.</text>
</comment>
<protein>
    <recommendedName>
        <fullName evidence="6">Protein quiver</fullName>
    </recommendedName>
</protein>
<evidence type="ECO:0000313" key="5">
    <source>
        <dbReference type="Proteomes" id="UP000308267"/>
    </source>
</evidence>
<dbReference type="AlphaFoldDB" id="A0A4S2M1K0"/>
<organism evidence="4 5">
    <name type="scientific">Opisthorchis felineus</name>
    <dbReference type="NCBI Taxonomy" id="147828"/>
    <lineage>
        <taxon>Eukaryota</taxon>
        <taxon>Metazoa</taxon>
        <taxon>Spiralia</taxon>
        <taxon>Lophotrochozoa</taxon>
        <taxon>Platyhelminthes</taxon>
        <taxon>Trematoda</taxon>
        <taxon>Digenea</taxon>
        <taxon>Opisthorchiida</taxon>
        <taxon>Opisthorchiata</taxon>
        <taxon>Opisthorchiidae</taxon>
        <taxon>Opisthorchis</taxon>
    </lineage>
</organism>
<dbReference type="InterPro" id="IPR031424">
    <property type="entry name" value="QVR-like"/>
</dbReference>
<sequence>MQGGWRKDVIFAPLLFIFCGSILESTTSLECVVCDSYTSGKLCSEWDQFSLIKDCSQEPHINSSKPMSCRKIDQTVDNEDSVIRQCSNVVNQDGCIDRIGVKGVRMRYCHCKTDLCNGAVLPKTGPLIYFGVAVRLATTNSPPALKNAGSHLDQVLCCAEAMNLGVGLP</sequence>
<keyword evidence="5" id="KW-1185">Reference proteome</keyword>
<evidence type="ECO:0000256" key="1">
    <source>
        <dbReference type="ARBA" id="ARBA00022729"/>
    </source>
</evidence>
<evidence type="ECO:0008006" key="6">
    <source>
        <dbReference type="Google" id="ProtNLM"/>
    </source>
</evidence>
<evidence type="ECO:0000256" key="2">
    <source>
        <dbReference type="ARBA" id="ARBA00023180"/>
    </source>
</evidence>
<evidence type="ECO:0000313" key="4">
    <source>
        <dbReference type="EMBL" id="TGZ70115.1"/>
    </source>
</evidence>
<feature type="signal peptide" evidence="3">
    <location>
        <begin position="1"/>
        <end position="28"/>
    </location>
</feature>
<dbReference type="EMBL" id="SJOL01005599">
    <property type="protein sequence ID" value="TGZ70115.1"/>
    <property type="molecule type" value="Genomic_DNA"/>
</dbReference>
<dbReference type="Pfam" id="PF17064">
    <property type="entry name" value="QVR"/>
    <property type="match status" value="1"/>
</dbReference>
<reference evidence="4 5" key="1">
    <citation type="journal article" date="2019" name="BMC Genomics">
        <title>New insights from Opisthorchis felineus genome: update on genomics of the epidemiologically important liver flukes.</title>
        <authorList>
            <person name="Ershov N.I."/>
            <person name="Mordvinov V.A."/>
            <person name="Prokhortchouk E.B."/>
            <person name="Pakharukova M.Y."/>
            <person name="Gunbin K.V."/>
            <person name="Ustyantsev K."/>
            <person name="Genaev M.A."/>
            <person name="Blinov A.G."/>
            <person name="Mazur A."/>
            <person name="Boulygina E."/>
            <person name="Tsygankova S."/>
            <person name="Khrameeva E."/>
            <person name="Chekanov N."/>
            <person name="Fan G."/>
            <person name="Xiao A."/>
            <person name="Zhang H."/>
            <person name="Xu X."/>
            <person name="Yang H."/>
            <person name="Solovyev V."/>
            <person name="Lee S.M."/>
            <person name="Liu X."/>
            <person name="Afonnikov D.A."/>
            <person name="Skryabin K.G."/>
        </authorList>
    </citation>
    <scope>NUCLEOTIDE SEQUENCE [LARGE SCALE GENOMIC DNA]</scope>
    <source>
        <strain evidence="4">AK-0245</strain>
        <tissue evidence="4">Whole organism</tissue>
    </source>
</reference>
<dbReference type="GO" id="GO:0032222">
    <property type="term" value="P:regulation of synaptic transmission, cholinergic"/>
    <property type="evidence" value="ECO:0007669"/>
    <property type="project" value="InterPro"/>
</dbReference>
<name>A0A4S2M1K0_OPIFE</name>
<evidence type="ECO:0000256" key="3">
    <source>
        <dbReference type="SAM" id="SignalP"/>
    </source>
</evidence>
<dbReference type="Proteomes" id="UP000308267">
    <property type="component" value="Unassembled WGS sequence"/>
</dbReference>